<organism evidence="2 3">
    <name type="scientific">Methanoregula formicica (strain DSM 22288 / NBRC 105244 / SMSP)</name>
    <dbReference type="NCBI Taxonomy" id="593750"/>
    <lineage>
        <taxon>Archaea</taxon>
        <taxon>Methanobacteriati</taxon>
        <taxon>Methanobacteriota</taxon>
        <taxon>Stenosarchaea group</taxon>
        <taxon>Methanomicrobia</taxon>
        <taxon>Methanomicrobiales</taxon>
        <taxon>Methanoregulaceae</taxon>
        <taxon>Methanoregula</taxon>
    </lineage>
</organism>
<feature type="transmembrane region" description="Helical" evidence="1">
    <location>
        <begin position="96"/>
        <end position="115"/>
    </location>
</feature>
<evidence type="ECO:0000313" key="3">
    <source>
        <dbReference type="Proteomes" id="UP000010824"/>
    </source>
</evidence>
<reference evidence="2 3" key="2">
    <citation type="journal article" date="2014" name="Genome Announc.">
        <title>Complete Genome Sequence of Methanoregula formicica SMSPT, a Mesophilic Hydrogenotrophic Methanogen Isolated from a Methanogenic Upflow Anaerobic Sludge Blanket Reactor.</title>
        <authorList>
            <person name="Yamamoto K."/>
            <person name="Tamaki H."/>
            <person name="Cadillo-Quiroz H."/>
            <person name="Imachi H."/>
            <person name="Kyrpides N."/>
            <person name="Woyke T."/>
            <person name="Goodwin L."/>
            <person name="Zinder S.H."/>
            <person name="Kamagata Y."/>
            <person name="Liu W.T."/>
        </authorList>
    </citation>
    <scope>NUCLEOTIDE SEQUENCE [LARGE SCALE GENOMIC DNA]</scope>
    <source>
        <strain evidence="3">DSM 22288 / NBRC 105244 / SMSP</strain>
    </source>
</reference>
<keyword evidence="1" id="KW-0812">Transmembrane</keyword>
<feature type="transmembrane region" description="Helical" evidence="1">
    <location>
        <begin position="127"/>
        <end position="151"/>
    </location>
</feature>
<dbReference type="Proteomes" id="UP000010824">
    <property type="component" value="Chromosome"/>
</dbReference>
<sequence length="206" mass="22579">MDGIGSGKKILDDLSDRIIALSSPGTILLSLAGVLITGFLVNGRPFGVVELKSITGGVGILDMEVFYTPEQAYAFLAAMGDAGRAFELTHIVPLDLLVPFFYALFLSTLITGFLKKWLPEKSRWHRLNVIPVIGALFDYLENIGIIAMLLAWPMEMYSIAQITMAATLLKFGFSILAFVIVLGAIAGWFVTAVQRWNRKSPVLQPE</sequence>
<dbReference type="KEGG" id="mfo:Metfor_2173"/>
<accession>L0HJF0</accession>
<feature type="transmembrane region" description="Helical" evidence="1">
    <location>
        <begin position="18"/>
        <end position="41"/>
    </location>
</feature>
<keyword evidence="3" id="KW-1185">Reference proteome</keyword>
<keyword evidence="1" id="KW-0472">Membrane</keyword>
<protein>
    <submittedName>
        <fullName evidence="2">Uncharacterized protein</fullName>
    </submittedName>
</protein>
<feature type="transmembrane region" description="Helical" evidence="1">
    <location>
        <begin position="171"/>
        <end position="190"/>
    </location>
</feature>
<gene>
    <name evidence="2" type="ordered locus">Metfor_2173</name>
</gene>
<proteinExistence type="predicted"/>
<evidence type="ECO:0000313" key="2">
    <source>
        <dbReference type="EMBL" id="AGB03179.1"/>
    </source>
</evidence>
<dbReference type="HOGENOM" id="CLU_113725_0_0_2"/>
<dbReference type="EMBL" id="CP003167">
    <property type="protein sequence ID" value="AGB03179.1"/>
    <property type="molecule type" value="Genomic_DNA"/>
</dbReference>
<dbReference type="STRING" id="593750.Metfor_2173"/>
<evidence type="ECO:0000256" key="1">
    <source>
        <dbReference type="SAM" id="Phobius"/>
    </source>
</evidence>
<dbReference type="AlphaFoldDB" id="L0HJF0"/>
<reference evidence="3" key="1">
    <citation type="submission" date="2011-12" db="EMBL/GenBank/DDBJ databases">
        <title>Complete sequence of Methanoregula formicicum SMSP.</title>
        <authorList>
            <person name="Lucas S."/>
            <person name="Han J."/>
            <person name="Lapidus A."/>
            <person name="Cheng J.-F."/>
            <person name="Goodwin L."/>
            <person name="Pitluck S."/>
            <person name="Peters L."/>
            <person name="Ovchinnikova G."/>
            <person name="Teshima H."/>
            <person name="Detter J.C."/>
            <person name="Han C."/>
            <person name="Tapia R."/>
            <person name="Land M."/>
            <person name="Hauser L."/>
            <person name="Kyrpides N."/>
            <person name="Ivanova N."/>
            <person name="Pagani I."/>
            <person name="Imachi H."/>
            <person name="Tamaki H."/>
            <person name="Sekiguchi Y."/>
            <person name="Kamagata Y."/>
            <person name="Cadillo-Quiroz H."/>
            <person name="Zinder S."/>
            <person name="Liu W.-T."/>
            <person name="Woyke T."/>
        </authorList>
    </citation>
    <scope>NUCLEOTIDE SEQUENCE [LARGE SCALE GENOMIC DNA]</scope>
    <source>
        <strain evidence="3">DSM 22288 / NBRC 105244 / SMSP</strain>
    </source>
</reference>
<dbReference type="InParanoid" id="L0HJF0"/>
<keyword evidence="1" id="KW-1133">Transmembrane helix</keyword>
<name>L0HJF0_METFS</name>